<feature type="domain" description="C2H2-type" evidence="8">
    <location>
        <begin position="505"/>
        <end position="532"/>
    </location>
</feature>
<evidence type="ECO:0000259" key="8">
    <source>
        <dbReference type="PROSITE" id="PS50157"/>
    </source>
</evidence>
<dbReference type="EMBL" id="CALOZG010000040">
    <property type="protein sequence ID" value="CAH4034475.1"/>
    <property type="molecule type" value="Genomic_DNA"/>
</dbReference>
<dbReference type="SUPFAM" id="SSF57667">
    <property type="entry name" value="beta-beta-alpha zinc fingers"/>
    <property type="match status" value="4"/>
</dbReference>
<feature type="domain" description="C2H2-type" evidence="8">
    <location>
        <begin position="477"/>
        <end position="504"/>
    </location>
</feature>
<dbReference type="GO" id="GO:0008270">
    <property type="term" value="F:zinc ion binding"/>
    <property type="evidence" value="ECO:0007669"/>
    <property type="project" value="UniProtKB-UniRule"/>
</dbReference>
<evidence type="ECO:0000313" key="10">
    <source>
        <dbReference type="EMBL" id="CAH4034475.1"/>
    </source>
</evidence>
<evidence type="ECO:0000256" key="4">
    <source>
        <dbReference type="ARBA" id="ARBA00022833"/>
    </source>
</evidence>
<comment type="caution">
    <text evidence="10">The sequence shown here is derived from an EMBL/GenBank/DDBJ whole genome shotgun (WGS) entry which is preliminary data.</text>
</comment>
<dbReference type="AlphaFoldDB" id="A0A9P0XGY9"/>
<accession>A0A9P0XGY9</accession>
<feature type="region of interest" description="Disordered" evidence="7">
    <location>
        <begin position="99"/>
        <end position="185"/>
    </location>
</feature>
<feature type="domain" description="C2H2-type" evidence="8">
    <location>
        <begin position="333"/>
        <end position="355"/>
    </location>
</feature>
<evidence type="ECO:0000256" key="5">
    <source>
        <dbReference type="PROSITE-ProRule" id="PRU00042"/>
    </source>
</evidence>
<evidence type="ECO:0000256" key="7">
    <source>
        <dbReference type="SAM" id="MobiDB-lite"/>
    </source>
</evidence>
<feature type="domain" description="C2H2-type" evidence="8">
    <location>
        <begin position="449"/>
        <end position="476"/>
    </location>
</feature>
<dbReference type="PANTHER" id="PTHR24379:SF121">
    <property type="entry name" value="C2H2-TYPE DOMAIN-CONTAINING PROTEIN"/>
    <property type="match status" value="1"/>
</dbReference>
<evidence type="ECO:0000259" key="9">
    <source>
        <dbReference type="PROSITE" id="PS51915"/>
    </source>
</evidence>
<evidence type="ECO:0000256" key="1">
    <source>
        <dbReference type="ARBA" id="ARBA00022723"/>
    </source>
</evidence>
<evidence type="ECO:0008006" key="12">
    <source>
        <dbReference type="Google" id="ProtNLM"/>
    </source>
</evidence>
<dbReference type="SMART" id="SM00355">
    <property type="entry name" value="ZnF_C2H2"/>
    <property type="match status" value="10"/>
</dbReference>
<evidence type="ECO:0000256" key="3">
    <source>
        <dbReference type="ARBA" id="ARBA00022771"/>
    </source>
</evidence>
<dbReference type="Pfam" id="PF13912">
    <property type="entry name" value="zf-C2H2_6"/>
    <property type="match status" value="2"/>
</dbReference>
<gene>
    <name evidence="10" type="ORF">PIBRA_LOCUS10656</name>
</gene>
<dbReference type="FunFam" id="3.30.160.60:FF:000446">
    <property type="entry name" value="Zinc finger protein"/>
    <property type="match status" value="1"/>
</dbReference>
<dbReference type="InterPro" id="IPR013087">
    <property type="entry name" value="Znf_C2H2_type"/>
</dbReference>
<evidence type="ECO:0000256" key="2">
    <source>
        <dbReference type="ARBA" id="ARBA00022737"/>
    </source>
</evidence>
<feature type="domain" description="C2H2-type" evidence="8">
    <location>
        <begin position="420"/>
        <end position="448"/>
    </location>
</feature>
<dbReference type="SUPFAM" id="SSF57716">
    <property type="entry name" value="Glucocorticoid receptor-like (DNA-binding domain)"/>
    <property type="match status" value="1"/>
</dbReference>
<keyword evidence="3 5" id="KW-0863">Zinc-finger</keyword>
<dbReference type="PROSITE" id="PS51915">
    <property type="entry name" value="ZAD"/>
    <property type="match status" value="1"/>
</dbReference>
<feature type="binding site" evidence="6">
    <location>
        <position position="57"/>
    </location>
    <ligand>
        <name>Zn(2+)</name>
        <dbReference type="ChEBI" id="CHEBI:29105"/>
    </ligand>
</feature>
<organism evidence="10 11">
    <name type="scientific">Pieris brassicae</name>
    <name type="common">White butterfly</name>
    <name type="synonym">Large white butterfly</name>
    <dbReference type="NCBI Taxonomy" id="7116"/>
    <lineage>
        <taxon>Eukaryota</taxon>
        <taxon>Metazoa</taxon>
        <taxon>Ecdysozoa</taxon>
        <taxon>Arthropoda</taxon>
        <taxon>Hexapoda</taxon>
        <taxon>Insecta</taxon>
        <taxon>Pterygota</taxon>
        <taxon>Neoptera</taxon>
        <taxon>Endopterygota</taxon>
        <taxon>Lepidoptera</taxon>
        <taxon>Glossata</taxon>
        <taxon>Ditrysia</taxon>
        <taxon>Papilionoidea</taxon>
        <taxon>Pieridae</taxon>
        <taxon>Pierinae</taxon>
        <taxon>Pieris</taxon>
    </lineage>
</organism>
<keyword evidence="2" id="KW-0677">Repeat</keyword>
<dbReference type="SMART" id="SM00868">
    <property type="entry name" value="zf-AD"/>
    <property type="match status" value="1"/>
</dbReference>
<dbReference type="FunFam" id="3.30.160.60:FF:000100">
    <property type="entry name" value="Zinc finger 45-like"/>
    <property type="match status" value="1"/>
</dbReference>
<dbReference type="GO" id="GO:0005634">
    <property type="term" value="C:nucleus"/>
    <property type="evidence" value="ECO:0007669"/>
    <property type="project" value="InterPro"/>
</dbReference>
<dbReference type="PANTHER" id="PTHR24379">
    <property type="entry name" value="KRAB AND ZINC FINGER DOMAIN-CONTAINING"/>
    <property type="match status" value="1"/>
</dbReference>
<dbReference type="Proteomes" id="UP001152562">
    <property type="component" value="Unassembled WGS sequence"/>
</dbReference>
<dbReference type="PROSITE" id="PS00028">
    <property type="entry name" value="ZINC_FINGER_C2H2_1"/>
    <property type="match status" value="7"/>
</dbReference>
<dbReference type="PROSITE" id="PS50157">
    <property type="entry name" value="ZINC_FINGER_C2H2_2"/>
    <property type="match status" value="6"/>
</dbReference>
<keyword evidence="11" id="KW-1185">Reference proteome</keyword>
<reference evidence="10" key="1">
    <citation type="submission" date="2022-05" db="EMBL/GenBank/DDBJ databases">
        <authorList>
            <person name="Okamura Y."/>
        </authorList>
    </citation>
    <scope>NUCLEOTIDE SEQUENCE</scope>
</reference>
<sequence length="576" mass="67003">MEDLKDGMCRCCASEGTYKDFTASYQWMGAEEVYGDMLKDCFDITLSTSLVNNGGICEVCITQLRNAFNFKKQVQNTEEQFKRMQDKFLKGDIVKIELNNDPMENSDGGDNIDDDFSSPEYDVPIQSIKIEKMESKTKKRPARASTSKAKKPKVEVGEPSNKRTEDDAPKRRKRKVKSDHSATPERIEHRVNLTTILQYSNASPFRDKTMRGFSCLYCAKYFQTIDELRKHTALQIEKNKINKMLDYKLSYNPIKVDITDLACSICQRSMKDLNELKDHLTSEHNKTIHRNIKDIILPFRLENGQSFACVLCSVVHISFKNLYHHMSSHYRNYCCSKCGVGYITIAALRKHDKTHFQGNFSCDFCDKTYTSLTKKRNHEKGVHTGGWLRNKCPHCPEIFVSYYDRSEHLVKAHNQAPLIFPCNACNKTYKKKFELNRHIRHHHLQQKSFLCDKCNAKFFSKRGLVDHMTRHTGSEVCSCDLCGKTFSRLRTLKDHLKIHEDDKRYQCEVCKKTFMQKCSLKSHIKLHQDDLDIFKEFDDVKHLIDNREMTLKEIAAESKRKAEEEKNWFGKNDADS</sequence>
<dbReference type="Pfam" id="PF07776">
    <property type="entry name" value="zf-AD"/>
    <property type="match status" value="1"/>
</dbReference>
<dbReference type="Gene3D" id="3.30.160.60">
    <property type="entry name" value="Classic Zinc Finger"/>
    <property type="match status" value="5"/>
</dbReference>
<feature type="binding site" evidence="6">
    <location>
        <position position="60"/>
    </location>
    <ligand>
        <name>Zn(2+)</name>
        <dbReference type="ChEBI" id="CHEBI:29105"/>
    </ligand>
</feature>
<feature type="compositionally biased region" description="Basic and acidic residues" evidence="7">
    <location>
        <begin position="152"/>
        <end position="169"/>
    </location>
</feature>
<keyword evidence="1 6" id="KW-0479">Metal-binding</keyword>
<evidence type="ECO:0000256" key="6">
    <source>
        <dbReference type="PROSITE-ProRule" id="PRU01263"/>
    </source>
</evidence>
<dbReference type="Pfam" id="PF12874">
    <property type="entry name" value="zf-met"/>
    <property type="match status" value="1"/>
</dbReference>
<dbReference type="InterPro" id="IPR036236">
    <property type="entry name" value="Znf_C2H2_sf"/>
</dbReference>
<feature type="binding site" evidence="6">
    <location>
        <position position="12"/>
    </location>
    <ligand>
        <name>Zn(2+)</name>
        <dbReference type="ChEBI" id="CHEBI:29105"/>
    </ligand>
</feature>
<dbReference type="Pfam" id="PF00096">
    <property type="entry name" value="zf-C2H2"/>
    <property type="match status" value="3"/>
</dbReference>
<dbReference type="Gene3D" id="3.40.1800.20">
    <property type="match status" value="1"/>
</dbReference>
<feature type="domain" description="C2H2-type" evidence="8">
    <location>
        <begin position="360"/>
        <end position="385"/>
    </location>
</feature>
<feature type="domain" description="ZAD" evidence="9">
    <location>
        <begin position="7"/>
        <end position="84"/>
    </location>
</feature>
<dbReference type="InterPro" id="IPR012934">
    <property type="entry name" value="Znf_AD"/>
</dbReference>
<evidence type="ECO:0000313" key="11">
    <source>
        <dbReference type="Proteomes" id="UP001152562"/>
    </source>
</evidence>
<name>A0A9P0XGY9_PIEBR</name>
<proteinExistence type="predicted"/>
<feature type="binding site" evidence="6">
    <location>
        <position position="9"/>
    </location>
    <ligand>
        <name>Zn(2+)</name>
        <dbReference type="ChEBI" id="CHEBI:29105"/>
    </ligand>
</feature>
<keyword evidence="4 6" id="KW-0862">Zinc</keyword>
<protein>
    <recommendedName>
        <fullName evidence="12">Protein krueppel</fullName>
    </recommendedName>
</protein>